<sequence length="123" mass="14313">MESNEKYRVSCIVDNTQPEIKAMQEKDMKKRLLCELEEVLCSGDMVTIKVTREESPDIYGFCNVGASRVTYTANLGVVQEMPIMINAEPFRKSTGRNHRKKDRARARLARARRRKLLERLKHE</sequence>
<dbReference type="EMBL" id="VUMI01000073">
    <property type="protein sequence ID" value="MSS91667.1"/>
    <property type="molecule type" value="Genomic_DNA"/>
</dbReference>
<dbReference type="Proteomes" id="UP000436047">
    <property type="component" value="Unassembled WGS sequence"/>
</dbReference>
<keyword evidence="2" id="KW-1185">Reference proteome</keyword>
<accession>A0A6N7WMA2</accession>
<evidence type="ECO:0000313" key="2">
    <source>
        <dbReference type="Proteomes" id="UP000436047"/>
    </source>
</evidence>
<proteinExistence type="predicted"/>
<comment type="caution">
    <text evidence="1">The sequence shown here is derived from an EMBL/GenBank/DDBJ whole genome shotgun (WGS) entry which is preliminary data.</text>
</comment>
<protein>
    <submittedName>
        <fullName evidence="1">Uncharacterized protein</fullName>
    </submittedName>
</protein>
<reference evidence="1 2" key="1">
    <citation type="submission" date="2019-08" db="EMBL/GenBank/DDBJ databases">
        <title>In-depth cultivation of the pig gut microbiome towards novel bacterial diversity and tailored functional studies.</title>
        <authorList>
            <person name="Wylensek D."/>
            <person name="Hitch T.C.A."/>
            <person name="Clavel T."/>
        </authorList>
    </citation>
    <scope>NUCLEOTIDE SEQUENCE [LARGE SCALE GENOMIC DNA]</scope>
    <source>
        <strain evidence="1 2">WCA-389-WT-23B</strain>
    </source>
</reference>
<organism evidence="1 2">
    <name type="scientific">Eisenbergiella porci</name>
    <dbReference type="NCBI Taxonomy" id="2652274"/>
    <lineage>
        <taxon>Bacteria</taxon>
        <taxon>Bacillati</taxon>
        <taxon>Bacillota</taxon>
        <taxon>Clostridia</taxon>
        <taxon>Lachnospirales</taxon>
        <taxon>Lachnospiraceae</taxon>
        <taxon>Eisenbergiella</taxon>
    </lineage>
</organism>
<gene>
    <name evidence="1" type="ORF">FYJ45_26620</name>
</gene>
<name>A0A6N7WMA2_9FIRM</name>
<dbReference type="GeneID" id="86056574"/>
<dbReference type="RefSeq" id="WP_154468051.1">
    <property type="nucleotide sequence ID" value="NZ_VUMI01000073.1"/>
</dbReference>
<dbReference type="AlphaFoldDB" id="A0A6N7WMA2"/>
<evidence type="ECO:0000313" key="1">
    <source>
        <dbReference type="EMBL" id="MSS91667.1"/>
    </source>
</evidence>